<gene>
    <name evidence="2" type="ORF">MEG1DRAFT_00681</name>
</gene>
<evidence type="ECO:0000313" key="2">
    <source>
        <dbReference type="EMBL" id="KER04561.1"/>
    </source>
</evidence>
<evidence type="ECO:0000256" key="1">
    <source>
        <dbReference type="SAM" id="Phobius"/>
    </source>
</evidence>
<dbReference type="Proteomes" id="UP000028002">
    <property type="component" value="Unassembled WGS sequence"/>
</dbReference>
<dbReference type="AlphaFoldDB" id="A0A081S0V8"/>
<reference evidence="2 3" key="1">
    <citation type="submission" date="2014-03" db="EMBL/GenBank/DDBJ databases">
        <title>Draft Genome of Photorhabdus temperata Meg1.</title>
        <authorList>
            <person name="Hurst S.G.IV."/>
            <person name="Morris K."/>
            <person name="Thomas K."/>
            <person name="Tisa L.S."/>
        </authorList>
    </citation>
    <scope>NUCLEOTIDE SEQUENCE [LARGE SCALE GENOMIC DNA]</scope>
    <source>
        <strain evidence="2 3">Meg1</strain>
    </source>
</reference>
<proteinExistence type="predicted"/>
<keyword evidence="1" id="KW-0472">Membrane</keyword>
<name>A0A081S0V8_PHOTE</name>
<comment type="caution">
    <text evidence="2">The sequence shown here is derived from an EMBL/GenBank/DDBJ whole genome shotgun (WGS) entry which is preliminary data.</text>
</comment>
<evidence type="ECO:0000313" key="3">
    <source>
        <dbReference type="Proteomes" id="UP000028002"/>
    </source>
</evidence>
<keyword evidence="1" id="KW-1133">Transmembrane helix</keyword>
<keyword evidence="1" id="KW-0812">Transmembrane</keyword>
<dbReference type="EMBL" id="JGVH01000006">
    <property type="protein sequence ID" value="KER04561.1"/>
    <property type="molecule type" value="Genomic_DNA"/>
</dbReference>
<feature type="transmembrane region" description="Helical" evidence="1">
    <location>
        <begin position="14"/>
        <end position="40"/>
    </location>
</feature>
<organism evidence="2 3">
    <name type="scientific">Photorhabdus temperata subsp. temperata Meg1</name>
    <dbReference type="NCBI Taxonomy" id="1393735"/>
    <lineage>
        <taxon>Bacteria</taxon>
        <taxon>Pseudomonadati</taxon>
        <taxon>Pseudomonadota</taxon>
        <taxon>Gammaproteobacteria</taxon>
        <taxon>Enterobacterales</taxon>
        <taxon>Morganellaceae</taxon>
        <taxon>Photorhabdus</taxon>
    </lineage>
</organism>
<protein>
    <submittedName>
        <fullName evidence="2">Uncharacterized protein</fullName>
    </submittedName>
</protein>
<accession>A0A081S0V8</accession>
<sequence length="62" mass="7316">MCALYSGSDLLQVFLLKIVCFVTFLIGYSACWCFCIRLFAVSLSYFFCSKFHYFCWFGIVHR</sequence>